<dbReference type="STRING" id="36844.SAMN04488501_1038"/>
<dbReference type="PROSITE" id="PS51202">
    <property type="entry name" value="RCK_C"/>
    <property type="match status" value="1"/>
</dbReference>
<organism evidence="9 10">
    <name type="scientific">Clostridium homopropionicum DSM 5847</name>
    <dbReference type="NCBI Taxonomy" id="1121318"/>
    <lineage>
        <taxon>Bacteria</taxon>
        <taxon>Bacillati</taxon>
        <taxon>Bacillota</taxon>
        <taxon>Clostridia</taxon>
        <taxon>Eubacteriales</taxon>
        <taxon>Clostridiaceae</taxon>
        <taxon>Clostridium</taxon>
    </lineage>
</organism>
<dbReference type="Gene3D" id="3.30.70.1450">
    <property type="entry name" value="Regulator of K+ conductance, C-terminal domain"/>
    <property type="match status" value="1"/>
</dbReference>
<feature type="domain" description="RCK C-terminal" evidence="8">
    <location>
        <begin position="137"/>
        <end position="219"/>
    </location>
</feature>
<reference evidence="10" key="1">
    <citation type="submission" date="2015-08" db="EMBL/GenBank/DDBJ databases">
        <title>Genome sequence of the strict anaerobe Clostridium homopropionicum LuHBu1 (DSM 5847T).</title>
        <authorList>
            <person name="Poehlein A."/>
            <person name="Beck M."/>
            <person name="Schiel-Bengelsdorf B."/>
            <person name="Bengelsdorf F.R."/>
            <person name="Daniel R."/>
            <person name="Duerre P."/>
        </authorList>
    </citation>
    <scope>NUCLEOTIDE SEQUENCE [LARGE SCALE GENOMIC DNA]</scope>
    <source>
        <strain evidence="10">DSM 5847</strain>
    </source>
</reference>
<dbReference type="SUPFAM" id="SSF51735">
    <property type="entry name" value="NAD(P)-binding Rossmann-fold domains"/>
    <property type="match status" value="1"/>
</dbReference>
<comment type="caution">
    <text evidence="9">The sequence shown here is derived from an EMBL/GenBank/DDBJ whole genome shotgun (WGS) entry which is preliminary data.</text>
</comment>
<evidence type="ECO:0000259" key="7">
    <source>
        <dbReference type="PROSITE" id="PS51201"/>
    </source>
</evidence>
<dbReference type="InterPro" id="IPR006037">
    <property type="entry name" value="RCK_C"/>
</dbReference>
<evidence type="ECO:0000256" key="3">
    <source>
        <dbReference type="ARBA" id="ARBA00022538"/>
    </source>
</evidence>
<keyword evidence="4" id="KW-0630">Potassium</keyword>
<feature type="domain" description="RCK N-terminal" evidence="7">
    <location>
        <begin position="1"/>
        <end position="117"/>
    </location>
</feature>
<evidence type="ECO:0000256" key="6">
    <source>
        <dbReference type="ARBA" id="ARBA00023065"/>
    </source>
</evidence>
<dbReference type="InterPro" id="IPR036291">
    <property type="entry name" value="NAD(P)-bd_dom_sf"/>
</dbReference>
<accession>A0A0L6ZD19</accession>
<dbReference type="GO" id="GO:0005886">
    <property type="term" value="C:plasma membrane"/>
    <property type="evidence" value="ECO:0007669"/>
    <property type="project" value="InterPro"/>
</dbReference>
<keyword evidence="2" id="KW-0813">Transport</keyword>
<evidence type="ECO:0000256" key="1">
    <source>
        <dbReference type="ARBA" id="ARBA00017378"/>
    </source>
</evidence>
<evidence type="ECO:0000259" key="8">
    <source>
        <dbReference type="PROSITE" id="PS51202"/>
    </source>
</evidence>
<dbReference type="PROSITE" id="PS51201">
    <property type="entry name" value="RCK_N"/>
    <property type="match status" value="1"/>
</dbReference>
<keyword evidence="3" id="KW-0633">Potassium transport</keyword>
<dbReference type="Pfam" id="PF02080">
    <property type="entry name" value="TrkA_C"/>
    <property type="match status" value="1"/>
</dbReference>
<keyword evidence="5" id="KW-0520">NAD</keyword>
<dbReference type="EMBL" id="LHUR01000012">
    <property type="protein sequence ID" value="KOA20847.1"/>
    <property type="molecule type" value="Genomic_DNA"/>
</dbReference>
<dbReference type="InterPro" id="IPR006036">
    <property type="entry name" value="K_uptake_TrkA"/>
</dbReference>
<dbReference type="PANTHER" id="PTHR43833:SF5">
    <property type="entry name" value="TRK SYSTEM POTASSIUM UPTAKE PROTEIN TRKA"/>
    <property type="match status" value="1"/>
</dbReference>
<dbReference type="Gene3D" id="3.40.50.720">
    <property type="entry name" value="NAD(P)-binding Rossmann-like Domain"/>
    <property type="match status" value="1"/>
</dbReference>
<dbReference type="PRINTS" id="PR00335">
    <property type="entry name" value="KUPTAKETRKA"/>
</dbReference>
<protein>
    <recommendedName>
        <fullName evidence="1">Trk system potassium uptake protein TrkA</fullName>
    </recommendedName>
</protein>
<dbReference type="InterPro" id="IPR003148">
    <property type="entry name" value="RCK_N"/>
</dbReference>
<gene>
    <name evidence="9" type="primary">trkA_1</name>
    <name evidence="9" type="ORF">CLHOM_09900</name>
</gene>
<sequence>MKIIIVGGGNNVYFLTKIFISKGYNVTIINSDKEECVKLARIYNIVTVNGDATKPYILEDAGAAYTDLVIALTSKDQSNLVICQLAEKIFKVSRTFAVVNDPNNVGIFKELGVDTVISTTDIISSLIEQRISIEDIINLIPIEEGKVISLEVEILEDSPVINKRLKDISMPEDSTIGCIIRNDKPVIPNGDTIILLDDKLIILCLPKVQSNVLKSITGRIE</sequence>
<dbReference type="PATRIC" id="fig|1121318.3.peg.997"/>
<dbReference type="Pfam" id="PF02254">
    <property type="entry name" value="TrkA_N"/>
    <property type="match status" value="1"/>
</dbReference>
<evidence type="ECO:0000256" key="4">
    <source>
        <dbReference type="ARBA" id="ARBA00022958"/>
    </source>
</evidence>
<dbReference type="GO" id="GO:0015079">
    <property type="term" value="F:potassium ion transmembrane transporter activity"/>
    <property type="evidence" value="ECO:0007669"/>
    <property type="project" value="InterPro"/>
</dbReference>
<dbReference type="RefSeq" id="WP_052220564.1">
    <property type="nucleotide sequence ID" value="NZ_LHUR01000012.1"/>
</dbReference>
<evidence type="ECO:0000313" key="10">
    <source>
        <dbReference type="Proteomes" id="UP000037043"/>
    </source>
</evidence>
<dbReference type="PANTHER" id="PTHR43833">
    <property type="entry name" value="POTASSIUM CHANNEL PROTEIN 2-RELATED-RELATED"/>
    <property type="match status" value="1"/>
</dbReference>
<evidence type="ECO:0000256" key="5">
    <source>
        <dbReference type="ARBA" id="ARBA00023027"/>
    </source>
</evidence>
<evidence type="ECO:0000256" key="2">
    <source>
        <dbReference type="ARBA" id="ARBA00022448"/>
    </source>
</evidence>
<dbReference type="InterPro" id="IPR050721">
    <property type="entry name" value="Trk_Ktr_HKT_K-transport"/>
</dbReference>
<dbReference type="SUPFAM" id="SSF116726">
    <property type="entry name" value="TrkA C-terminal domain-like"/>
    <property type="match status" value="1"/>
</dbReference>
<dbReference type="AlphaFoldDB" id="A0A0L6ZD19"/>
<keyword evidence="6" id="KW-0406">Ion transport</keyword>
<keyword evidence="10" id="KW-1185">Reference proteome</keyword>
<dbReference type="InterPro" id="IPR036721">
    <property type="entry name" value="RCK_C_sf"/>
</dbReference>
<name>A0A0L6ZD19_9CLOT</name>
<dbReference type="Proteomes" id="UP000037043">
    <property type="component" value="Unassembled WGS sequence"/>
</dbReference>
<proteinExistence type="predicted"/>
<evidence type="ECO:0000313" key="9">
    <source>
        <dbReference type="EMBL" id="KOA20847.1"/>
    </source>
</evidence>